<reference evidence="1" key="1">
    <citation type="submission" date="2014-09" db="EMBL/GenBank/DDBJ databases">
        <authorList>
            <person name="Magalhaes I.L.F."/>
            <person name="Oliveira U."/>
            <person name="Santos F.R."/>
            <person name="Vidigal T.H.D.A."/>
            <person name="Brescovit A.D."/>
            <person name="Santos A.J."/>
        </authorList>
    </citation>
    <scope>NUCLEOTIDE SEQUENCE</scope>
    <source>
        <tissue evidence="1">Shoot tissue taken approximately 20 cm above the soil surface</tissue>
    </source>
</reference>
<sequence length="29" mass="3350">MDISALADSPLLCQCDCRFALVFSIRFWQ</sequence>
<protein>
    <submittedName>
        <fullName evidence="1">Uncharacterized protein</fullName>
    </submittedName>
</protein>
<evidence type="ECO:0000313" key="1">
    <source>
        <dbReference type="EMBL" id="JAD72693.1"/>
    </source>
</evidence>
<proteinExistence type="predicted"/>
<name>A0A0A9CE17_ARUDO</name>
<dbReference type="EMBL" id="GBRH01225202">
    <property type="protein sequence ID" value="JAD72693.1"/>
    <property type="molecule type" value="Transcribed_RNA"/>
</dbReference>
<reference evidence="1" key="2">
    <citation type="journal article" date="2015" name="Data Brief">
        <title>Shoot transcriptome of the giant reed, Arundo donax.</title>
        <authorList>
            <person name="Barrero R.A."/>
            <person name="Guerrero F.D."/>
            <person name="Moolhuijzen P."/>
            <person name="Goolsby J.A."/>
            <person name="Tidwell J."/>
            <person name="Bellgard S.E."/>
            <person name="Bellgard M.I."/>
        </authorList>
    </citation>
    <scope>NUCLEOTIDE SEQUENCE</scope>
    <source>
        <tissue evidence="1">Shoot tissue taken approximately 20 cm above the soil surface</tissue>
    </source>
</reference>
<organism evidence="1">
    <name type="scientific">Arundo donax</name>
    <name type="common">Giant reed</name>
    <name type="synonym">Donax arundinaceus</name>
    <dbReference type="NCBI Taxonomy" id="35708"/>
    <lineage>
        <taxon>Eukaryota</taxon>
        <taxon>Viridiplantae</taxon>
        <taxon>Streptophyta</taxon>
        <taxon>Embryophyta</taxon>
        <taxon>Tracheophyta</taxon>
        <taxon>Spermatophyta</taxon>
        <taxon>Magnoliopsida</taxon>
        <taxon>Liliopsida</taxon>
        <taxon>Poales</taxon>
        <taxon>Poaceae</taxon>
        <taxon>PACMAD clade</taxon>
        <taxon>Arundinoideae</taxon>
        <taxon>Arundineae</taxon>
        <taxon>Arundo</taxon>
    </lineage>
</organism>
<dbReference type="AlphaFoldDB" id="A0A0A9CE17"/>
<accession>A0A0A9CE17</accession>